<keyword evidence="1 2" id="KW-0533">Nickel</keyword>
<dbReference type="EC" id="4.99.1.12" evidence="2"/>
<comment type="similarity">
    <text evidence="2">Belongs to the LarC family.</text>
</comment>
<comment type="caution">
    <text evidence="3">The sequence shown here is derived from an EMBL/GenBank/DDBJ whole genome shotgun (WGS) entry which is preliminary data.</text>
</comment>
<dbReference type="RefSeq" id="WP_021718353.1">
    <property type="nucleotide sequence ID" value="NZ_FR885237.1"/>
</dbReference>
<dbReference type="Gene3D" id="3.10.20.300">
    <property type="entry name" value="mk0293 like domain"/>
    <property type="match status" value="1"/>
</dbReference>
<accession>R6J7X9</accession>
<dbReference type="NCBIfam" id="TIGR00299">
    <property type="entry name" value="nickel pincer cofactor biosynthesis protein LarC"/>
    <property type="match status" value="1"/>
</dbReference>
<dbReference type="HAMAP" id="MF_01074">
    <property type="entry name" value="LarC"/>
    <property type="match status" value="1"/>
</dbReference>
<evidence type="ECO:0000313" key="3">
    <source>
        <dbReference type="EMBL" id="CDB46397.1"/>
    </source>
</evidence>
<dbReference type="EMBL" id="CBDS010000087">
    <property type="protein sequence ID" value="CDB46397.1"/>
    <property type="molecule type" value="Genomic_DNA"/>
</dbReference>
<comment type="catalytic activity">
    <reaction evidence="2">
        <text>Ni(II)-pyridinium-3,5-bisthiocarboxylate mononucleotide = pyridinium-3,5-bisthiocarboxylate mononucleotide + Ni(2+)</text>
        <dbReference type="Rhea" id="RHEA:54784"/>
        <dbReference type="ChEBI" id="CHEBI:49786"/>
        <dbReference type="ChEBI" id="CHEBI:137372"/>
        <dbReference type="ChEBI" id="CHEBI:137373"/>
        <dbReference type="EC" id="4.99.1.12"/>
    </reaction>
</comment>
<evidence type="ECO:0000256" key="2">
    <source>
        <dbReference type="HAMAP-Rule" id="MF_01074"/>
    </source>
</evidence>
<dbReference type="GO" id="GO:0016829">
    <property type="term" value="F:lyase activity"/>
    <property type="evidence" value="ECO:0007669"/>
    <property type="project" value="UniProtKB-UniRule"/>
</dbReference>
<dbReference type="STRING" id="1262914.BN533_01453"/>
<dbReference type="GO" id="GO:0016151">
    <property type="term" value="F:nickel cation binding"/>
    <property type="evidence" value="ECO:0007669"/>
    <property type="project" value="UniProtKB-UniRule"/>
</dbReference>
<dbReference type="Pfam" id="PF01969">
    <property type="entry name" value="Ni_insertion"/>
    <property type="match status" value="1"/>
</dbReference>
<protein>
    <recommendedName>
        <fullName evidence="2">Pyridinium-3,5-bisthiocarboxylic acid mononucleotide nickel insertion protein</fullName>
        <shortName evidence="2">P2TMN nickel insertion protein</shortName>
        <ecNumber evidence="2">4.99.1.12</ecNumber>
    </recommendedName>
    <alternativeName>
        <fullName evidence="2">Nickel-pincer cofactor biosynthesis protein LarC</fullName>
    </alternativeName>
</protein>
<evidence type="ECO:0000256" key="1">
    <source>
        <dbReference type="ARBA" id="ARBA00022596"/>
    </source>
</evidence>
<proteinExistence type="inferred from homology"/>
<dbReference type="GO" id="GO:0051604">
    <property type="term" value="P:protein maturation"/>
    <property type="evidence" value="ECO:0007669"/>
    <property type="project" value="UniProtKB-UniRule"/>
</dbReference>
<organism evidence="3">
    <name type="scientific">Phascolarctobacterium faecium</name>
    <dbReference type="NCBI Taxonomy" id="33025"/>
    <lineage>
        <taxon>Bacteria</taxon>
        <taxon>Bacillati</taxon>
        <taxon>Bacillota</taxon>
        <taxon>Negativicutes</taxon>
        <taxon>Acidaminococcales</taxon>
        <taxon>Acidaminococcaceae</taxon>
        <taxon>Phascolarctobacterium</taxon>
    </lineage>
</organism>
<name>R6J7X9_9FIRM</name>
<sequence length="443" mass="48872">MKAIYIEAFAGISGNMLLGALIDAGVPFDHLASEMKKLHLGEYELINERVNKCGIDANYFNVLLPDEHQHDVTIGHRREHIHAGHHHHEHGDTGHNHEHHSDCAQYCHQVKVSEEPVHHHHEHRNLHDIAHIITHSDLHDKIKMQSLQVFTALAEAEAKVHGKTVDEVHFHEVGAIDTIIDITGCVLALEYLGIEKIFVSNIHTGSGFVNCAHGLMPVPAPATAELLQGLQHSHGKIEKELTTPTGAALMKVLAVSTNDIPQGFSGSKIAYGAGTWDLEIPNVLRISIGEWEAEAGGELLVAECNIDDMNGELYPYVQERLLQAGALDCWLTPIIMKKGRPAQTLSVLLDPQNLDQLTDILLTETTSLGVRYYAVHRHINYRKVTIVSLPEGEVRIKYAQMDGKIVNIAPEFEDCKVLALKSGHSLKTIMQAAAAAAEAQLEQ</sequence>
<dbReference type="AlphaFoldDB" id="R6J7X9"/>
<dbReference type="eggNOG" id="COG1641">
    <property type="taxonomic scope" value="Bacteria"/>
</dbReference>
<gene>
    <name evidence="2" type="primary">larC</name>
    <name evidence="3" type="ORF">BN533_01453</name>
</gene>
<dbReference type="InterPro" id="IPR002822">
    <property type="entry name" value="Ni_insertion"/>
</dbReference>
<dbReference type="HOGENOM" id="CLU_028523_2_1_9"/>
<dbReference type="PANTHER" id="PTHR36566">
    <property type="entry name" value="NICKEL INSERTION PROTEIN-RELATED"/>
    <property type="match status" value="1"/>
</dbReference>
<keyword evidence="2" id="KW-0456">Lyase</keyword>
<reference evidence="3" key="1">
    <citation type="submission" date="2012-11" db="EMBL/GenBank/DDBJ databases">
        <title>Dependencies among metagenomic species, viruses, plasmids and units of genetic variation.</title>
        <authorList>
            <person name="Nielsen H.B."/>
            <person name="Almeida M."/>
            <person name="Juncker A.S."/>
            <person name="Rasmussen S."/>
            <person name="Li J."/>
            <person name="Sunagawa S."/>
            <person name="Plichta D."/>
            <person name="Gautier L."/>
            <person name="Le Chatelier E."/>
            <person name="Peletier E."/>
            <person name="Bonde I."/>
            <person name="Nielsen T."/>
            <person name="Manichanh C."/>
            <person name="Arumugam M."/>
            <person name="Batto J."/>
            <person name="Santos M.B.Q.D."/>
            <person name="Blom N."/>
            <person name="Borruel N."/>
            <person name="Burgdorf K.S."/>
            <person name="Boumezbeur F."/>
            <person name="Casellas F."/>
            <person name="Dore J."/>
            <person name="Guarner F."/>
            <person name="Hansen T."/>
            <person name="Hildebrand F."/>
            <person name="Kaas R.S."/>
            <person name="Kennedy S."/>
            <person name="Kristiansen K."/>
            <person name="Kultima J.R."/>
            <person name="Leonard P."/>
            <person name="Levenez F."/>
            <person name="Lund O."/>
            <person name="Moumen B."/>
            <person name="Le Paslier D."/>
            <person name="Pons N."/>
            <person name="Pedersen O."/>
            <person name="Prifti E."/>
            <person name="Qin J."/>
            <person name="Raes J."/>
            <person name="Tap J."/>
            <person name="Tims S."/>
            <person name="Ussery D.W."/>
            <person name="Yamada T."/>
            <person name="MetaHit consortium"/>
            <person name="Renault P."/>
            <person name="Sicheritz-Ponten T."/>
            <person name="Bork P."/>
            <person name="Wang J."/>
            <person name="Brunak S."/>
            <person name="Ehrlich S.D."/>
        </authorList>
    </citation>
    <scope>NUCLEOTIDE SEQUENCE [LARGE SCALE GENOMIC DNA]</scope>
</reference>
<dbReference type="Gene3D" id="3.30.70.1380">
    <property type="entry name" value="Transcriptional regulatory protein pf0864 domain like"/>
    <property type="match status" value="1"/>
</dbReference>
<comment type="function">
    <text evidence="2">Involved in the biosynthesis of a nickel-pincer cofactor ((SCS)Ni(II) pincer complex). Binds Ni(2+), and functions in nickel delivery to pyridinium-3,5-bisthiocarboxylic acid mononucleotide (P2TMN), to form the mature cofactor. Is thus probably required for the activation of nickel-pincer cofactor-dependent enzymes.</text>
</comment>
<dbReference type="PANTHER" id="PTHR36566:SF1">
    <property type="entry name" value="PYRIDINIUM-3,5-BISTHIOCARBOXYLIC ACID MONONUCLEOTIDE NICKEL INSERTION PROTEIN"/>
    <property type="match status" value="1"/>
</dbReference>